<feature type="compositionally biased region" description="Polar residues" evidence="1">
    <location>
        <begin position="13"/>
        <end position="25"/>
    </location>
</feature>
<organism evidence="2 3">
    <name type="scientific">Apolygus lucorum</name>
    <name type="common">Small green plant bug</name>
    <name type="synonym">Lygocoris lucorum</name>
    <dbReference type="NCBI Taxonomy" id="248454"/>
    <lineage>
        <taxon>Eukaryota</taxon>
        <taxon>Metazoa</taxon>
        <taxon>Ecdysozoa</taxon>
        <taxon>Arthropoda</taxon>
        <taxon>Hexapoda</taxon>
        <taxon>Insecta</taxon>
        <taxon>Pterygota</taxon>
        <taxon>Neoptera</taxon>
        <taxon>Paraneoptera</taxon>
        <taxon>Hemiptera</taxon>
        <taxon>Heteroptera</taxon>
        <taxon>Panheteroptera</taxon>
        <taxon>Cimicomorpha</taxon>
        <taxon>Miridae</taxon>
        <taxon>Mirini</taxon>
        <taxon>Apolygus</taxon>
    </lineage>
</organism>
<dbReference type="AlphaFoldDB" id="A0A8S9Y5S5"/>
<evidence type="ECO:0000256" key="1">
    <source>
        <dbReference type="SAM" id="MobiDB-lite"/>
    </source>
</evidence>
<feature type="region of interest" description="Disordered" evidence="1">
    <location>
        <begin position="1"/>
        <end position="55"/>
    </location>
</feature>
<comment type="caution">
    <text evidence="2">The sequence shown here is derived from an EMBL/GenBank/DDBJ whole genome shotgun (WGS) entry which is preliminary data.</text>
</comment>
<protein>
    <submittedName>
        <fullName evidence="2">Uncharacterized protein</fullName>
    </submittedName>
</protein>
<feature type="compositionally biased region" description="Basic residues" evidence="1">
    <location>
        <begin position="26"/>
        <end position="37"/>
    </location>
</feature>
<name>A0A8S9Y5S5_APOLU</name>
<keyword evidence="3" id="KW-1185">Reference proteome</keyword>
<feature type="compositionally biased region" description="Basic and acidic residues" evidence="1">
    <location>
        <begin position="1"/>
        <end position="12"/>
    </location>
</feature>
<evidence type="ECO:0000313" key="2">
    <source>
        <dbReference type="EMBL" id="KAF6216079.1"/>
    </source>
</evidence>
<feature type="compositionally biased region" description="Basic and acidic residues" evidence="1">
    <location>
        <begin position="38"/>
        <end position="53"/>
    </location>
</feature>
<dbReference type="Proteomes" id="UP000466442">
    <property type="component" value="Linkage Group LG1"/>
</dbReference>
<evidence type="ECO:0000313" key="3">
    <source>
        <dbReference type="Proteomes" id="UP000466442"/>
    </source>
</evidence>
<reference evidence="2" key="1">
    <citation type="journal article" date="2021" name="Mol. Ecol. Resour.">
        <title>Apolygus lucorum genome provides insights into omnivorousness and mesophyll feeding.</title>
        <authorList>
            <person name="Liu Y."/>
            <person name="Liu H."/>
            <person name="Wang H."/>
            <person name="Huang T."/>
            <person name="Liu B."/>
            <person name="Yang B."/>
            <person name="Yin L."/>
            <person name="Li B."/>
            <person name="Zhang Y."/>
            <person name="Zhang S."/>
            <person name="Jiang F."/>
            <person name="Zhang X."/>
            <person name="Ren Y."/>
            <person name="Wang B."/>
            <person name="Wang S."/>
            <person name="Lu Y."/>
            <person name="Wu K."/>
            <person name="Fan W."/>
            <person name="Wang G."/>
        </authorList>
    </citation>
    <scope>NUCLEOTIDE SEQUENCE</scope>
    <source>
        <strain evidence="2">12Hb</strain>
    </source>
</reference>
<proteinExistence type="predicted"/>
<dbReference type="EMBL" id="WIXP02000001">
    <property type="protein sequence ID" value="KAF6216079.1"/>
    <property type="molecule type" value="Genomic_DNA"/>
</dbReference>
<accession>A0A8S9Y5S5</accession>
<gene>
    <name evidence="2" type="ORF">GE061_000417</name>
</gene>
<sequence length="129" mass="14898">MADKLVHQRETQNRTTNDRPIQQSWSKRRLQPRGRRNGLHDGRPADDAQERRPRLPLRVSLPSPILWAPPVVRVIGPLHNTSLLQQVTVISSVDRKPQFFCQLLRCGFELKNVTSKKWDCGKHIIPTPN</sequence>